<dbReference type="PROSITE" id="PS51892">
    <property type="entry name" value="SUBTILASE"/>
    <property type="match status" value="1"/>
</dbReference>
<evidence type="ECO:0000256" key="2">
    <source>
        <dbReference type="ARBA" id="ARBA00022670"/>
    </source>
</evidence>
<keyword evidence="8" id="KW-0732">Signal</keyword>
<dbReference type="RefSeq" id="WP_343952443.1">
    <property type="nucleotide sequence ID" value="NZ_BAAAHQ010000025.1"/>
</dbReference>
<evidence type="ECO:0000259" key="9">
    <source>
        <dbReference type="Pfam" id="PF00082"/>
    </source>
</evidence>
<gene>
    <name evidence="10" type="ORF">GCM10009560_50030</name>
</gene>
<evidence type="ECO:0000256" key="1">
    <source>
        <dbReference type="ARBA" id="ARBA00011073"/>
    </source>
</evidence>
<accession>A0ABN1Q958</accession>
<feature type="active site" description="Charge relay system" evidence="5">
    <location>
        <position position="197"/>
    </location>
</feature>
<organism evidence="10 11">
    <name type="scientific">Nonomuraea longicatena</name>
    <dbReference type="NCBI Taxonomy" id="83682"/>
    <lineage>
        <taxon>Bacteria</taxon>
        <taxon>Bacillati</taxon>
        <taxon>Actinomycetota</taxon>
        <taxon>Actinomycetes</taxon>
        <taxon>Streptosporangiales</taxon>
        <taxon>Streptosporangiaceae</taxon>
        <taxon>Nonomuraea</taxon>
    </lineage>
</organism>
<evidence type="ECO:0000256" key="7">
    <source>
        <dbReference type="SAM" id="MobiDB-lite"/>
    </source>
</evidence>
<evidence type="ECO:0000313" key="10">
    <source>
        <dbReference type="EMBL" id="GAA0939365.1"/>
    </source>
</evidence>
<feature type="compositionally biased region" description="Pro residues" evidence="7">
    <location>
        <begin position="432"/>
        <end position="447"/>
    </location>
</feature>
<evidence type="ECO:0000256" key="6">
    <source>
        <dbReference type="RuleBase" id="RU003355"/>
    </source>
</evidence>
<protein>
    <recommendedName>
        <fullName evidence="9">Peptidase S8/S53 domain-containing protein</fullName>
    </recommendedName>
</protein>
<sequence length="648" mass="66837">MRKSAAIVAVLASVVALTVTGAVALASAPGPEIAPGLSKRLSAGGTMRVIVTTRSQAQLSAAAASDQVLQRYTSLPMVVLRVDKAGLDRLSTQPDVVSVVEDKPEPPVLAQSVPLIGADKTRAAALTGKGTAVAVLDTGVAVRHPFLGGRVIAEACFSPSDPEYAATSLCPNGTDAQEGPGSADSEQGRCATLDCAHGTHVAGIIAGRAGVSGSDGPGVAPEADIVAMQIFSRFESEDICGMSASPCVLSFTSAQLAALEKVHALHQSGVPIVAANLSLGSGRYSAACDADPRKAAIDRLLTRGVATVVAAGNNGFGDAVSAPACVTSAVAVGSTTDTDEASGFSNRGALLDVFAPGTGITSSVPGGRWAAMSGTSMAAPHVAGAFAVLRQTYASAGIGELEAKIKSTGKAITYPGGSTPRLQLKDAALGPTPTPTPTPTPKPTPPPDGKHWVDTFGTANGYPWTQCVGKCPVQGKLYAATNYVFCKIWGDEVRDGSGNYNRWWLLTDLDRTNPGASGRSYVSAYYLSRWGNDEARDNSGAVIPDCTGKSTGKHWVDTFADAIGYSGPLTGATMQGQLNKATNYVFCKKWGAEVRDSAGNHNRWWLLTDLDRTNPGASGRSYVSAYYLSRWGNNEARDNSGAVIPDCS</sequence>
<dbReference type="InterPro" id="IPR050131">
    <property type="entry name" value="Peptidase_S8_subtilisin-like"/>
</dbReference>
<dbReference type="PANTHER" id="PTHR43806">
    <property type="entry name" value="PEPTIDASE S8"/>
    <property type="match status" value="1"/>
</dbReference>
<dbReference type="Pfam" id="PF00082">
    <property type="entry name" value="Peptidase_S8"/>
    <property type="match status" value="1"/>
</dbReference>
<evidence type="ECO:0000256" key="4">
    <source>
        <dbReference type="ARBA" id="ARBA00022825"/>
    </source>
</evidence>
<dbReference type="Gene3D" id="3.40.50.200">
    <property type="entry name" value="Peptidase S8/S53 domain"/>
    <property type="match status" value="1"/>
</dbReference>
<dbReference type="InterPro" id="IPR023828">
    <property type="entry name" value="Peptidase_S8_Ser-AS"/>
</dbReference>
<feature type="domain" description="Peptidase S8/S53" evidence="9">
    <location>
        <begin position="128"/>
        <end position="408"/>
    </location>
</feature>
<dbReference type="InterPro" id="IPR000209">
    <property type="entry name" value="Peptidase_S8/S53_dom"/>
</dbReference>
<dbReference type="InterPro" id="IPR015500">
    <property type="entry name" value="Peptidase_S8_subtilisin-rel"/>
</dbReference>
<dbReference type="InterPro" id="IPR036852">
    <property type="entry name" value="Peptidase_S8/S53_dom_sf"/>
</dbReference>
<dbReference type="InterPro" id="IPR022398">
    <property type="entry name" value="Peptidase_S8_His-AS"/>
</dbReference>
<dbReference type="PANTHER" id="PTHR43806:SF11">
    <property type="entry name" value="CEREVISIN-RELATED"/>
    <property type="match status" value="1"/>
</dbReference>
<feature type="active site" description="Charge relay system" evidence="5">
    <location>
        <position position="376"/>
    </location>
</feature>
<feature type="active site" description="Charge relay system" evidence="5">
    <location>
        <position position="137"/>
    </location>
</feature>
<evidence type="ECO:0000313" key="11">
    <source>
        <dbReference type="Proteomes" id="UP001501578"/>
    </source>
</evidence>
<dbReference type="PROSITE" id="PS00138">
    <property type="entry name" value="SUBTILASE_SER"/>
    <property type="match status" value="1"/>
</dbReference>
<dbReference type="InterPro" id="IPR023827">
    <property type="entry name" value="Peptidase_S8_Asp-AS"/>
</dbReference>
<comment type="caution">
    <text evidence="10">The sequence shown here is derived from an EMBL/GenBank/DDBJ whole genome shotgun (WGS) entry which is preliminary data.</text>
</comment>
<dbReference type="PROSITE" id="PS00137">
    <property type="entry name" value="SUBTILASE_HIS"/>
    <property type="match status" value="1"/>
</dbReference>
<dbReference type="Proteomes" id="UP001501578">
    <property type="component" value="Unassembled WGS sequence"/>
</dbReference>
<keyword evidence="3 5" id="KW-0378">Hydrolase</keyword>
<comment type="similarity">
    <text evidence="1 5 6">Belongs to the peptidase S8 family.</text>
</comment>
<evidence type="ECO:0000256" key="8">
    <source>
        <dbReference type="SAM" id="SignalP"/>
    </source>
</evidence>
<dbReference type="PROSITE" id="PS00136">
    <property type="entry name" value="SUBTILASE_ASP"/>
    <property type="match status" value="1"/>
</dbReference>
<feature type="signal peptide" evidence="8">
    <location>
        <begin position="1"/>
        <end position="24"/>
    </location>
</feature>
<keyword evidence="2 5" id="KW-0645">Protease</keyword>
<dbReference type="EMBL" id="BAAAHQ010000025">
    <property type="protein sequence ID" value="GAA0939365.1"/>
    <property type="molecule type" value="Genomic_DNA"/>
</dbReference>
<evidence type="ECO:0000256" key="5">
    <source>
        <dbReference type="PROSITE-ProRule" id="PRU01240"/>
    </source>
</evidence>
<dbReference type="PRINTS" id="PR00723">
    <property type="entry name" value="SUBTILISIN"/>
</dbReference>
<name>A0ABN1Q958_9ACTN</name>
<keyword evidence="11" id="KW-1185">Reference proteome</keyword>
<keyword evidence="4 5" id="KW-0720">Serine protease</keyword>
<reference evidence="10 11" key="1">
    <citation type="journal article" date="2019" name="Int. J. Syst. Evol. Microbiol.">
        <title>The Global Catalogue of Microorganisms (GCM) 10K type strain sequencing project: providing services to taxonomists for standard genome sequencing and annotation.</title>
        <authorList>
            <consortium name="The Broad Institute Genomics Platform"/>
            <consortium name="The Broad Institute Genome Sequencing Center for Infectious Disease"/>
            <person name="Wu L."/>
            <person name="Ma J."/>
        </authorList>
    </citation>
    <scope>NUCLEOTIDE SEQUENCE [LARGE SCALE GENOMIC DNA]</scope>
    <source>
        <strain evidence="10 11">JCM 11136</strain>
    </source>
</reference>
<evidence type="ECO:0000256" key="3">
    <source>
        <dbReference type="ARBA" id="ARBA00022801"/>
    </source>
</evidence>
<feature type="chain" id="PRO_5046733368" description="Peptidase S8/S53 domain-containing protein" evidence="8">
    <location>
        <begin position="25"/>
        <end position="648"/>
    </location>
</feature>
<dbReference type="SUPFAM" id="SSF52743">
    <property type="entry name" value="Subtilisin-like"/>
    <property type="match status" value="1"/>
</dbReference>
<feature type="region of interest" description="Disordered" evidence="7">
    <location>
        <begin position="416"/>
        <end position="449"/>
    </location>
</feature>
<proteinExistence type="inferred from homology"/>